<evidence type="ECO:0000259" key="5">
    <source>
        <dbReference type="Pfam" id="PF03081"/>
    </source>
</evidence>
<dbReference type="InterPro" id="IPR016159">
    <property type="entry name" value="Cullin_repeat-like_dom_sf"/>
</dbReference>
<reference evidence="6" key="1">
    <citation type="submission" date="2022-12" db="EMBL/GenBank/DDBJ databases">
        <title>Draft genome assemblies for two species of Escallonia (Escalloniales).</title>
        <authorList>
            <person name="Chanderbali A."/>
            <person name="Dervinis C."/>
            <person name="Anghel I."/>
            <person name="Soltis D."/>
            <person name="Soltis P."/>
            <person name="Zapata F."/>
        </authorList>
    </citation>
    <scope>NUCLEOTIDE SEQUENCE</scope>
    <source>
        <strain evidence="6">UCBG92.1500</strain>
        <tissue evidence="6">Leaf</tissue>
    </source>
</reference>
<dbReference type="PANTHER" id="PTHR12542:SF38">
    <property type="entry name" value="EXOCYST SUBUNIT EXO70 FAMILY PROTEIN"/>
    <property type="match status" value="1"/>
</dbReference>
<sequence>MRTICFNSRTTSSSSVSRMGQTAPARTVSGMAMDRTLEIAELIITKWDQDTSTFAKVTSLFHENRAEAKEFIRCMNELQKAMHSVVSENSNSEKLIRAQCLMQIGMKRLQKEFYQILSMNRAHLDPESVSTRSSLSTRSSISDYEDNEDDEVRLAGESITEVEDVSTVAMTDLRLIAECMISSGYGKECVKIYKIIRKSIVDEGIYRLGVEKVTSSQIHKMDWEVLEIRIKSWLNAINVAMKTLFNGERILCDHVFASSDSIRESCFTEITREGASILFGFTEIFAKSSKKSPVKVFRSLDMYTAIASHWQEIDSIFSFDSTSAVRSQALTSLIKLGESVKTALIEFESEIQKDKSKTSVPGAGIHHLTVDVINYLSLLADYSNVLGDILADMPPPAISSLPASIFDGYDSDDSQSPATSTRFAWLILILLCKLDGKAKHYSGNGNVSFSYLFLATNLQHVISKVHTSNLKYLLGDDWVTKQEVKVKQFAMSYERLAWDHVVKSLPLDPSAPMSTDQAKEWFRRFNNAFEQAYYKQSACIVLDCKLRDEIKLSIAEKIVPTYRKFYDAHRATIGREKNSYVVKFATEDVENKLSNLFLEGAGSSGSSSSMFSSSLYSRTSLSN</sequence>
<keyword evidence="7" id="KW-1185">Reference proteome</keyword>
<dbReference type="GO" id="GO:0000145">
    <property type="term" value="C:exocyst"/>
    <property type="evidence" value="ECO:0007669"/>
    <property type="project" value="InterPro"/>
</dbReference>
<comment type="caution">
    <text evidence="6">The sequence shown here is derived from an EMBL/GenBank/DDBJ whole genome shotgun (WGS) entry which is preliminary data.</text>
</comment>
<protein>
    <recommendedName>
        <fullName evidence="3">Exocyst subunit Exo70 family protein</fullName>
    </recommendedName>
</protein>
<feature type="region of interest" description="Disordered" evidence="4">
    <location>
        <begin position="601"/>
        <end position="623"/>
    </location>
</feature>
<feature type="compositionally biased region" description="Low complexity" evidence="4">
    <location>
        <begin position="8"/>
        <end position="18"/>
    </location>
</feature>
<dbReference type="GO" id="GO:0015031">
    <property type="term" value="P:protein transport"/>
    <property type="evidence" value="ECO:0007669"/>
    <property type="project" value="UniProtKB-KW"/>
</dbReference>
<dbReference type="Proteomes" id="UP001187471">
    <property type="component" value="Unassembled WGS sequence"/>
</dbReference>
<keyword evidence="2 3" id="KW-0813">Transport</keyword>
<organism evidence="6 7">
    <name type="scientific">Escallonia rubra</name>
    <dbReference type="NCBI Taxonomy" id="112253"/>
    <lineage>
        <taxon>Eukaryota</taxon>
        <taxon>Viridiplantae</taxon>
        <taxon>Streptophyta</taxon>
        <taxon>Embryophyta</taxon>
        <taxon>Tracheophyta</taxon>
        <taxon>Spermatophyta</taxon>
        <taxon>Magnoliopsida</taxon>
        <taxon>eudicotyledons</taxon>
        <taxon>Gunneridae</taxon>
        <taxon>Pentapetalae</taxon>
        <taxon>asterids</taxon>
        <taxon>campanulids</taxon>
        <taxon>Escalloniales</taxon>
        <taxon>Escalloniaceae</taxon>
        <taxon>Escallonia</taxon>
    </lineage>
</organism>
<dbReference type="EMBL" id="JAVXUO010002059">
    <property type="protein sequence ID" value="KAK2976582.1"/>
    <property type="molecule type" value="Genomic_DNA"/>
</dbReference>
<evidence type="ECO:0000256" key="1">
    <source>
        <dbReference type="ARBA" id="ARBA00006756"/>
    </source>
</evidence>
<dbReference type="GO" id="GO:0006887">
    <property type="term" value="P:exocytosis"/>
    <property type="evidence" value="ECO:0007669"/>
    <property type="project" value="UniProtKB-KW"/>
</dbReference>
<feature type="domain" description="Exocyst complex subunit Exo70 C-terminal" evidence="5">
    <location>
        <begin position="231"/>
        <end position="594"/>
    </location>
</feature>
<keyword evidence="3" id="KW-0268">Exocytosis</keyword>
<feature type="region of interest" description="Disordered" evidence="4">
    <location>
        <begin position="1"/>
        <end position="24"/>
    </location>
</feature>
<name>A0AA88QUU2_9ASTE</name>
<dbReference type="SUPFAM" id="SSF74788">
    <property type="entry name" value="Cullin repeat-like"/>
    <property type="match status" value="1"/>
</dbReference>
<dbReference type="GO" id="GO:0005546">
    <property type="term" value="F:phosphatidylinositol-4,5-bisphosphate binding"/>
    <property type="evidence" value="ECO:0007669"/>
    <property type="project" value="InterPro"/>
</dbReference>
<evidence type="ECO:0000256" key="3">
    <source>
        <dbReference type="RuleBase" id="RU365026"/>
    </source>
</evidence>
<dbReference type="PANTHER" id="PTHR12542">
    <property type="entry name" value="EXOCYST COMPLEX PROTEIN EXO70"/>
    <property type="match status" value="1"/>
</dbReference>
<evidence type="ECO:0000256" key="4">
    <source>
        <dbReference type="SAM" id="MobiDB-lite"/>
    </source>
</evidence>
<comment type="function">
    <text evidence="3">Component of the exocyst complex.</text>
</comment>
<keyword evidence="3" id="KW-0653">Protein transport</keyword>
<dbReference type="Pfam" id="PF03081">
    <property type="entry name" value="Exo70_C"/>
    <property type="match status" value="1"/>
</dbReference>
<evidence type="ECO:0000313" key="6">
    <source>
        <dbReference type="EMBL" id="KAK2976582.1"/>
    </source>
</evidence>
<dbReference type="Pfam" id="PF20669">
    <property type="entry name" value="Exo70_N"/>
    <property type="match status" value="1"/>
</dbReference>
<feature type="compositionally biased region" description="Low complexity" evidence="4">
    <location>
        <begin position="128"/>
        <end position="142"/>
    </location>
</feature>
<evidence type="ECO:0000313" key="7">
    <source>
        <dbReference type="Proteomes" id="UP001187471"/>
    </source>
</evidence>
<gene>
    <name evidence="6" type="ORF">RJ640_024203</name>
</gene>
<evidence type="ECO:0000256" key="2">
    <source>
        <dbReference type="ARBA" id="ARBA00022448"/>
    </source>
</evidence>
<dbReference type="AlphaFoldDB" id="A0AA88QUU2"/>
<accession>A0AA88QUU2</accession>
<proteinExistence type="inferred from homology"/>
<feature type="compositionally biased region" description="Low complexity" evidence="4">
    <location>
        <begin position="604"/>
        <end position="623"/>
    </location>
</feature>
<feature type="region of interest" description="Disordered" evidence="4">
    <location>
        <begin position="128"/>
        <end position="149"/>
    </location>
</feature>
<dbReference type="Gene3D" id="1.20.1280.170">
    <property type="entry name" value="Exocyst complex component Exo70"/>
    <property type="match status" value="1"/>
</dbReference>
<comment type="similarity">
    <text evidence="1 3">Belongs to the EXO70 family.</text>
</comment>
<dbReference type="InterPro" id="IPR004140">
    <property type="entry name" value="Exo70"/>
</dbReference>
<dbReference type="InterPro" id="IPR046364">
    <property type="entry name" value="Exo70_C"/>
</dbReference>